<dbReference type="NCBIfam" id="NF041131">
    <property type="entry name" value="RicT_YaaT_fam"/>
    <property type="match status" value="1"/>
</dbReference>
<accession>K1TU55</accession>
<comment type="caution">
    <text evidence="1">The sequence shown here is derived from an EMBL/GenBank/DDBJ whole genome shotgun (WGS) entry which is preliminary data.</text>
</comment>
<evidence type="ECO:0000313" key="1">
    <source>
        <dbReference type="EMBL" id="EKC62866.1"/>
    </source>
</evidence>
<dbReference type="EMBL" id="AJWZ01005334">
    <property type="protein sequence ID" value="EKC62866.1"/>
    <property type="molecule type" value="Genomic_DNA"/>
</dbReference>
<gene>
    <name evidence="1" type="ORF">OBE_07761</name>
</gene>
<organism evidence="1">
    <name type="scientific">human gut metagenome</name>
    <dbReference type="NCBI Taxonomy" id="408170"/>
    <lineage>
        <taxon>unclassified sequences</taxon>
        <taxon>metagenomes</taxon>
        <taxon>organismal metagenomes</taxon>
    </lineage>
</organism>
<protein>
    <submittedName>
        <fullName evidence="1">PSP1 domain protein</fullName>
    </submittedName>
</protein>
<name>K1TU55_9ZZZZ</name>
<sequence>MAKNQGLALNPTKINGVCGRLLCCLNYENELYTELKKDVLDVGKKTFINGKEGKVISSEPLLGKYKVLIDDEIIEIDINDSKK</sequence>
<dbReference type="AlphaFoldDB" id="K1TU55"/>
<proteinExistence type="predicted"/>
<reference evidence="1" key="1">
    <citation type="journal article" date="2013" name="Environ. Microbiol.">
        <title>Microbiota from the distal guts of lean and obese adolescents exhibit partial functional redundancy besides clear differences in community structure.</title>
        <authorList>
            <person name="Ferrer M."/>
            <person name="Ruiz A."/>
            <person name="Lanza F."/>
            <person name="Haange S.B."/>
            <person name="Oberbach A."/>
            <person name="Till H."/>
            <person name="Bargiela R."/>
            <person name="Campoy C."/>
            <person name="Segura M.T."/>
            <person name="Richter M."/>
            <person name="von Bergen M."/>
            <person name="Seifert J."/>
            <person name="Suarez A."/>
        </authorList>
    </citation>
    <scope>NUCLEOTIDE SEQUENCE</scope>
</reference>